<reference evidence="1 2" key="1">
    <citation type="submission" date="2016-02" db="EMBL/GenBank/DDBJ databases">
        <title>Discovery of a natural microsporidian pathogen with a broad tissue tropism in Caenorhabditis elegans.</title>
        <authorList>
            <person name="Luallen R.J."/>
            <person name="Reinke A.W."/>
            <person name="Tong L."/>
            <person name="Botts M.R."/>
            <person name="Felix M.-A."/>
            <person name="Troemel E.R."/>
        </authorList>
    </citation>
    <scope>NUCLEOTIDE SEQUENCE [LARGE SCALE GENOMIC DNA]</scope>
    <source>
        <strain evidence="1 2">JUm2807</strain>
    </source>
</reference>
<evidence type="ECO:0000313" key="1">
    <source>
        <dbReference type="EMBL" id="OAG28900.1"/>
    </source>
</evidence>
<accession>A0A177EBY0</accession>
<dbReference type="VEuPathDB" id="MicrosporidiaDB:NEDG_01039"/>
<dbReference type="OrthoDB" id="2187063at2759"/>
<keyword evidence="2" id="KW-1185">Reference proteome</keyword>
<name>A0A177EBY0_9MICR</name>
<keyword evidence="1" id="KW-0689">Ribosomal protein</keyword>
<dbReference type="EMBL" id="LTDL01000042">
    <property type="protein sequence ID" value="OAG28900.1"/>
    <property type="molecule type" value="Genomic_DNA"/>
</dbReference>
<dbReference type="RefSeq" id="XP_067543645.1">
    <property type="nucleotide sequence ID" value="XM_067688457.1"/>
</dbReference>
<proteinExistence type="predicted"/>
<dbReference type="GO" id="GO:0005840">
    <property type="term" value="C:ribosome"/>
    <property type="evidence" value="ECO:0007669"/>
    <property type="project" value="UniProtKB-KW"/>
</dbReference>
<sequence length="134" mass="15297">MRDLIEKGRVIEFKCKTMTTQLGVIVDFITQGSFVVQMVCARTGKACGRKVMTPKNLLLTSFVIELNDTEAERGALFDESVEAAIKEAVAYKQNKEDYQSFIQTEKRREMNDFERFLEEQKDLAKASLLKAKGF</sequence>
<evidence type="ECO:0000313" key="2">
    <source>
        <dbReference type="Proteomes" id="UP000185944"/>
    </source>
</evidence>
<comment type="caution">
    <text evidence="1">The sequence shown here is derived from an EMBL/GenBank/DDBJ whole genome shotgun (WGS) entry which is preliminary data.</text>
</comment>
<dbReference type="GeneID" id="93647389"/>
<dbReference type="InterPro" id="IPR014722">
    <property type="entry name" value="Rib_uL2_dom2"/>
</dbReference>
<protein>
    <submittedName>
        <fullName evidence="1">Large subunit ribosomal protein L14e</fullName>
    </submittedName>
</protein>
<organism evidence="1 2">
    <name type="scientific">Nematocida displodere</name>
    <dbReference type="NCBI Taxonomy" id="1805483"/>
    <lineage>
        <taxon>Eukaryota</taxon>
        <taxon>Fungi</taxon>
        <taxon>Fungi incertae sedis</taxon>
        <taxon>Microsporidia</taxon>
        <taxon>Nematocida</taxon>
    </lineage>
</organism>
<dbReference type="Gene3D" id="2.30.30.30">
    <property type="match status" value="1"/>
</dbReference>
<keyword evidence="1" id="KW-0687">Ribonucleoprotein</keyword>
<dbReference type="AlphaFoldDB" id="A0A177EBY0"/>
<gene>
    <name evidence="1" type="ORF">NEDG_01039</name>
</gene>
<dbReference type="Proteomes" id="UP000185944">
    <property type="component" value="Unassembled WGS sequence"/>
</dbReference>